<evidence type="ECO:0000256" key="2">
    <source>
        <dbReference type="SAM" id="MobiDB-lite"/>
    </source>
</evidence>
<dbReference type="PANTHER" id="PTHR31915:SF6">
    <property type="entry name" value="SKICH DOMAIN-CONTAINING PROTEIN"/>
    <property type="match status" value="1"/>
</dbReference>
<sequence>MTQESRLSIVIDSRNAQVDAERLEQTLRDLESAGVRVTRSNTDTSGSMNRMASEADAAARAIKRGLVAALGGLSAMAVIDVADEWGQYASRIRMATKSAEEYEHVQKRMVKSAQATYRAINETRESFIQMSPVLRDMGLSLDQSIDAVDTFSGLLVVNGANAQRGAAAMEALAKSLQRGRIDAQAWMTIYSTVDNVVDLLAATTGKSTEEMRRLGIEGKISAEMIATALVQGNAQVLKSVESMPTTVRDAMQNINSAFGEYIGRTNETYQVTATLAEGLDLLGNNIDSVLNVAIVAAGAGLTAYSAKTTLALVETGKLTAAKIAEAAASRNSAIATEIYAKARLAEAQATVASATGMQRLTLVQTALIPAQRQLEAATKAVTVANRGLGASLLGLVGGPIGGITLAAGLAATAFLALRDSTEESKFSFDTLGESLDETIKKFRELNTAQREAALIQVERELESQAKELEDAYTKLIAKLHEVNGLRSDWSQDEWIDFRQRVVEAKEAGEDLLPLLLEMRETSGINPRFISDVIILNGGIDAARDKFGLFSERAAELKGELEGAASAQDSLNDSLKGLSDADFIKLLSGLQQSLDVIGMTAQQAAEYKARLEGANEEQARQAGFWANLIDIAQKLEGATKEKDAAAIKGAQELLNKLAEQEVQLRMNMARAAEYAAMMALGVEATLAAQGAETAAQLVGLKAQEEIVARIKAVTENISTNTRSSSKKAAEAAKKLADEVDNLVGSLYPAIQAEKEWVKSQKLLDQALKQGKITQEQHTKGLVKLQKAYELVAFAAPEHVKAIQDEAKSIKASIPSLRQRVETFGLSAAAISRSAEAETRARIATLNNIKAVEVAKGASKEYVKQIEQEIDALKELLIQQEHQTGLLDKGERQEAEQKYYQDMADTAKRAHEEIERSLTDALMRGFESGKDFGRNFIDTLKNMFGSLVLRPIIQPIAAGAAGMITGGFSSAANAQGTGGLLGLSSFSPFTGFAGSSAGLVQSVGGSLASINGSLGDFGANLVMNADKIGGALDMAGAGIAYGASLYQLTQGKWGAGLGGAAGQLLGGPIGSFIGSQLGGMLDKAFKGETRHGAYMQYDLAARQAVAKGGPSGGYGGQATIDAATQLFGSTVDTINSVLEGVGAKAQTAWFHGMFESSDKGRGGTFAGGSIQLGDGSIVDFGTNKKGDGFGGKSGTAEEMFANLQSEVHFAALEAWKAVGSEMPQVIRDMLAGVDVRSLTAEQAQGLVSEISATVGAVNALSDAFNQMPLENLKNLSFDVAHGLGMASGGLDALSANVASFYQGFYSEAERQEHLHRQLVDTLGAVNMQLPSSREGFRQLVDSLGEVTEANQHTIAALLGAASAADQYYAELERRQAEAYQERQRLEQETYNSARSHVDKLMSAFKELAQKQIRELEQVSKSTDKVANALQKSLNTQISSLTSVSSMLTDMVNELRGGAKLFEMQSAEGWRVIGNTISTGVLPDADKLRSAVGSIRSDLDDRYYGSIFERQRDQLVLANQLDSINSLAKPQLTIAEQQLQVMQDQLAELREGTKRAFELAGLSQAQIAAIKSVDDKTAANVGLTQDQLEALRTGNNASAVLQNLTREQIQGILGVKSETSSLHGLSQSQIDAMRAVDLNTQSVAELIKHLQTAFEAEKLASKQIETIQSQLGTMQAQYEQLRGLNLSMTSLDEGMRLLAVAMKAEQAAKPPASGQSTSFGGRDFQFSSQSAAKNYLLGNTGLLGSFAEEVAKGWASPTDYLKFAQLHYSSYGWAENRTDKPGENKGRTHKPGVTSEAQAYLAANQDVMTAYLREVKSGGAAGGDRGMLAFVQSHFDQYGRHEMPLRKYARGGDHFGGLRLVGELGPELEVTGPSRIFNANKTQDILRNMSAGPDISGLMQSLLRENQQLRQMYENMMRSMIAMQQRMARVLERWEGDDYPVRVEEMPVEPVVVKIKKEVA</sequence>
<feature type="region of interest" description="Disordered" evidence="2">
    <location>
        <begin position="1771"/>
        <end position="1790"/>
    </location>
</feature>
<dbReference type="Proteomes" id="UP000189369">
    <property type="component" value="Chromosome"/>
</dbReference>
<evidence type="ECO:0000259" key="3">
    <source>
        <dbReference type="Pfam" id="PF20155"/>
    </source>
</evidence>
<keyword evidence="1" id="KW-0175">Coiled coil</keyword>
<dbReference type="InterPro" id="IPR013491">
    <property type="entry name" value="Tape_meas_N"/>
</dbReference>
<dbReference type="PANTHER" id="PTHR31915">
    <property type="entry name" value="SKICH DOMAIN-CONTAINING PROTEIN"/>
    <property type="match status" value="1"/>
</dbReference>
<dbReference type="NCBIfam" id="TIGR02675">
    <property type="entry name" value="tape_meas_nterm"/>
    <property type="match status" value="1"/>
</dbReference>
<proteinExistence type="predicted"/>
<evidence type="ECO:0000256" key="1">
    <source>
        <dbReference type="SAM" id="Coils"/>
    </source>
</evidence>
<dbReference type="KEGG" id="phn:PAEH1_01545"/>
<dbReference type="STRING" id="643674.PAEH1_01545"/>
<dbReference type="Pfam" id="PF20155">
    <property type="entry name" value="TMP_3"/>
    <property type="match status" value="1"/>
</dbReference>
<dbReference type="InterPro" id="IPR051002">
    <property type="entry name" value="UBA_autophagy_assoc_protein"/>
</dbReference>
<dbReference type="EMBL" id="CP019697">
    <property type="protein sequence ID" value="AQS50563.1"/>
    <property type="molecule type" value="Genomic_DNA"/>
</dbReference>
<evidence type="ECO:0000313" key="4">
    <source>
        <dbReference type="EMBL" id="AQS50563.1"/>
    </source>
</evidence>
<feature type="compositionally biased region" description="Basic and acidic residues" evidence="2">
    <location>
        <begin position="1773"/>
        <end position="1783"/>
    </location>
</feature>
<feature type="coiled-coil region" evidence="1">
    <location>
        <begin position="451"/>
        <end position="478"/>
    </location>
</feature>
<accession>A0A1U9JXM9</accession>
<evidence type="ECO:0000313" key="5">
    <source>
        <dbReference type="Proteomes" id="UP000189369"/>
    </source>
</evidence>
<reference evidence="4 5" key="1">
    <citation type="submission" date="2017-01" db="EMBL/GenBank/DDBJ databases">
        <title>Complete Genome Sequence of Paenalcaligenes hominis, Isolated from a paraplegic Patient with neurogenic bladder.</title>
        <authorList>
            <person name="Mukhopadhyay R."/>
            <person name="Joaquin J."/>
            <person name="Hogue R."/>
            <person name="Kilaru A."/>
            <person name="Jospin G."/>
            <person name="Mars K."/>
            <person name="Eisen J.A."/>
            <person name="Chaturvedi V."/>
        </authorList>
    </citation>
    <scope>NUCLEOTIDE SEQUENCE [LARGE SCALE GENOMIC DNA]</scope>
    <source>
        <strain evidence="4 5">15S00501</strain>
    </source>
</reference>
<name>A0A1U9JXM9_9BURK</name>
<gene>
    <name evidence="4" type="ORF">PAEH1_01545</name>
</gene>
<organism evidence="4 5">
    <name type="scientific">Paenalcaligenes hominis</name>
    <dbReference type="NCBI Taxonomy" id="643674"/>
    <lineage>
        <taxon>Bacteria</taxon>
        <taxon>Pseudomonadati</taxon>
        <taxon>Pseudomonadota</taxon>
        <taxon>Betaproteobacteria</taxon>
        <taxon>Burkholderiales</taxon>
        <taxon>Alcaligenaceae</taxon>
        <taxon>Paenalcaligenes</taxon>
    </lineage>
</organism>
<feature type="domain" description="Tape measure protein N-terminal" evidence="3">
    <location>
        <begin position="77"/>
        <end position="267"/>
    </location>
</feature>
<dbReference type="OrthoDB" id="363355at2"/>
<protein>
    <recommendedName>
        <fullName evidence="3">Tape measure protein N-terminal domain-containing protein</fullName>
    </recommendedName>
</protein>
<feature type="coiled-coil region" evidence="1">
    <location>
        <begin position="1896"/>
        <end position="1923"/>
    </location>
</feature>